<dbReference type="AlphaFoldDB" id="A0A2H0UY56"/>
<protein>
    <recommendedName>
        <fullName evidence="3">Transcriptional regulator, AbiEi antitoxin, Type IV TA system</fullName>
    </recommendedName>
</protein>
<gene>
    <name evidence="1" type="ORF">COU03_00450</name>
</gene>
<name>A0A2H0UY56_9BACT</name>
<dbReference type="EMBL" id="PFAV01000007">
    <property type="protein sequence ID" value="PIR91786.1"/>
    <property type="molecule type" value="Genomic_DNA"/>
</dbReference>
<evidence type="ECO:0008006" key="3">
    <source>
        <dbReference type="Google" id="ProtNLM"/>
    </source>
</evidence>
<reference evidence="2" key="1">
    <citation type="submission" date="2017-09" db="EMBL/GenBank/DDBJ databases">
        <title>Depth-based differentiation of microbial function through sediment-hosted aquifers and enrichment of novel symbionts in the deep terrestrial subsurface.</title>
        <authorList>
            <person name="Probst A.J."/>
            <person name="Ladd B."/>
            <person name="Jarett J.K."/>
            <person name="Geller-Mcgrath D.E."/>
            <person name="Sieber C.M.K."/>
            <person name="Emerson J.B."/>
            <person name="Anantharaman K."/>
            <person name="Thomas B.C."/>
            <person name="Malmstrom R."/>
            <person name="Stieglmeier M."/>
            <person name="Klingl A."/>
            <person name="Woyke T."/>
            <person name="Ryan C.M."/>
            <person name="Banfield J.F."/>
        </authorList>
    </citation>
    <scope>NUCLEOTIDE SEQUENCE [LARGE SCALE GENOMIC DNA]</scope>
</reference>
<evidence type="ECO:0000313" key="2">
    <source>
        <dbReference type="Proteomes" id="UP000228906"/>
    </source>
</evidence>
<evidence type="ECO:0000313" key="1">
    <source>
        <dbReference type="EMBL" id="PIR91786.1"/>
    </source>
</evidence>
<accession>A0A2H0UY56</accession>
<comment type="caution">
    <text evidence="1">The sequence shown here is derived from an EMBL/GenBank/DDBJ whole genome shotgun (WGS) entry which is preliminary data.</text>
</comment>
<dbReference type="Proteomes" id="UP000228906">
    <property type="component" value="Unassembled WGS sequence"/>
</dbReference>
<proteinExistence type="predicted"/>
<sequence length="190" mass="22354">MDNLVAKIYQLPKTVLTNKDLALVWQETNQNNLKAKIAYYIKQGALLKITRGVFAKDKNYSKRELATSLYSPSYISFETVLRDSGIIFQHHETIFVAGKWTKQIRVDGQDFSFRKLKDELLFNPSAVISKNNYNIASQERAFLDTIYLFSEYYFDNLSGINWEKCSELVKIYKNQRMIKRLEKYQENYAK</sequence>
<organism evidence="1 2">
    <name type="scientific">bacterium (Candidatus Gribaldobacteria) CG10_big_fil_rev_8_21_14_0_10_41_12</name>
    <dbReference type="NCBI Taxonomy" id="2014277"/>
    <lineage>
        <taxon>Bacteria</taxon>
        <taxon>Candidatus Gribaldobacteria</taxon>
    </lineage>
</organism>